<dbReference type="EMBL" id="JAAHFQ010000007">
    <property type="protein sequence ID" value="NER26227.1"/>
    <property type="molecule type" value="Genomic_DNA"/>
</dbReference>
<sequence length="86" mass="9930">MKYQKRVLAILYIPDPTRFFGFQYLVFTIEEATRGKIVQAGKDIVLQCQIHDTTCTFTHQHLSVLNNREINQLCHHLGIDSNKLGV</sequence>
<evidence type="ECO:0000313" key="1">
    <source>
        <dbReference type="EMBL" id="NER26227.1"/>
    </source>
</evidence>
<comment type="caution">
    <text evidence="1">The sequence shown here is derived from an EMBL/GenBank/DDBJ whole genome shotgun (WGS) entry which is preliminary data.</text>
</comment>
<dbReference type="AlphaFoldDB" id="A0A6B3N3S7"/>
<organism evidence="1">
    <name type="scientific">Symploca sp. SIO1C4</name>
    <dbReference type="NCBI Taxonomy" id="2607765"/>
    <lineage>
        <taxon>Bacteria</taxon>
        <taxon>Bacillati</taxon>
        <taxon>Cyanobacteriota</taxon>
        <taxon>Cyanophyceae</taxon>
        <taxon>Coleofasciculales</taxon>
        <taxon>Coleofasciculaceae</taxon>
        <taxon>Symploca</taxon>
    </lineage>
</organism>
<gene>
    <name evidence="1" type="ORF">F6J89_00780</name>
</gene>
<name>A0A6B3N3S7_9CYAN</name>
<accession>A0A6B3N3S7</accession>
<reference evidence="1" key="1">
    <citation type="submission" date="2019-11" db="EMBL/GenBank/DDBJ databases">
        <title>Genomic insights into an expanded diversity of filamentous marine cyanobacteria reveals the extraordinary biosynthetic potential of Moorea and Okeania.</title>
        <authorList>
            <person name="Ferreira Leao T."/>
            <person name="Wang M."/>
            <person name="Moss N."/>
            <person name="Da Silva R."/>
            <person name="Sanders J."/>
            <person name="Nurk S."/>
            <person name="Gurevich A."/>
            <person name="Humphrey G."/>
            <person name="Reher R."/>
            <person name="Zhu Q."/>
            <person name="Belda-Ferre P."/>
            <person name="Glukhov E."/>
            <person name="Rex R."/>
            <person name="Dorrestein P.C."/>
            <person name="Knight R."/>
            <person name="Pevzner P."/>
            <person name="Gerwick W.H."/>
            <person name="Gerwick L."/>
        </authorList>
    </citation>
    <scope>NUCLEOTIDE SEQUENCE</scope>
    <source>
        <strain evidence="1">SIO1C4</strain>
    </source>
</reference>
<proteinExistence type="predicted"/>
<protein>
    <submittedName>
        <fullName evidence="1">Uncharacterized protein</fullName>
    </submittedName>
</protein>